<sequence>MKTRLCVCYLTIMYIRNFMSHNLLASLSEQFDVIPVFSLSPLLYLQPSISSVCYPINLNNKFSSHHREEELGKQ</sequence>
<dbReference type="AlphaFoldDB" id="A0A0L8HW31"/>
<organism evidence="1">
    <name type="scientific">Octopus bimaculoides</name>
    <name type="common">California two-spotted octopus</name>
    <dbReference type="NCBI Taxonomy" id="37653"/>
    <lineage>
        <taxon>Eukaryota</taxon>
        <taxon>Metazoa</taxon>
        <taxon>Spiralia</taxon>
        <taxon>Lophotrochozoa</taxon>
        <taxon>Mollusca</taxon>
        <taxon>Cephalopoda</taxon>
        <taxon>Coleoidea</taxon>
        <taxon>Octopodiformes</taxon>
        <taxon>Octopoda</taxon>
        <taxon>Incirrata</taxon>
        <taxon>Octopodidae</taxon>
        <taxon>Octopus</taxon>
    </lineage>
</organism>
<name>A0A0L8HW31_OCTBM</name>
<evidence type="ECO:0000313" key="1">
    <source>
        <dbReference type="EMBL" id="KOF93438.1"/>
    </source>
</evidence>
<proteinExistence type="predicted"/>
<accession>A0A0L8HW31</accession>
<gene>
    <name evidence="1" type="ORF">OCBIM_22004509mg</name>
</gene>
<protein>
    <submittedName>
        <fullName evidence="1">Uncharacterized protein</fullName>
    </submittedName>
</protein>
<reference evidence="1" key="1">
    <citation type="submission" date="2015-07" db="EMBL/GenBank/DDBJ databases">
        <title>MeaNS - Measles Nucleotide Surveillance Program.</title>
        <authorList>
            <person name="Tran T."/>
            <person name="Druce J."/>
        </authorList>
    </citation>
    <scope>NUCLEOTIDE SEQUENCE</scope>
    <source>
        <strain evidence="1">UCB-OBI-ISO-001</strain>
        <tissue evidence="1">Gonad</tissue>
    </source>
</reference>
<dbReference type="EMBL" id="KQ417173">
    <property type="protein sequence ID" value="KOF93438.1"/>
    <property type="molecule type" value="Genomic_DNA"/>
</dbReference>